<dbReference type="PROSITE" id="PS51257">
    <property type="entry name" value="PROKAR_LIPOPROTEIN"/>
    <property type="match status" value="1"/>
</dbReference>
<dbReference type="AlphaFoldDB" id="A0A9K3P4A5"/>
<organism evidence="2 3">
    <name type="scientific">Helianthus annuus</name>
    <name type="common">Common sunflower</name>
    <dbReference type="NCBI Taxonomy" id="4232"/>
    <lineage>
        <taxon>Eukaryota</taxon>
        <taxon>Viridiplantae</taxon>
        <taxon>Streptophyta</taxon>
        <taxon>Embryophyta</taxon>
        <taxon>Tracheophyta</taxon>
        <taxon>Spermatophyta</taxon>
        <taxon>Magnoliopsida</taxon>
        <taxon>eudicotyledons</taxon>
        <taxon>Gunneridae</taxon>
        <taxon>Pentapetalae</taxon>
        <taxon>asterids</taxon>
        <taxon>campanulids</taxon>
        <taxon>Asterales</taxon>
        <taxon>Asteraceae</taxon>
        <taxon>Asteroideae</taxon>
        <taxon>Heliantheae alliance</taxon>
        <taxon>Heliantheae</taxon>
        <taxon>Helianthus</taxon>
    </lineage>
</organism>
<comment type="caution">
    <text evidence="2">The sequence shown here is derived from an EMBL/GenBank/DDBJ whole genome shotgun (WGS) entry which is preliminary data.</text>
</comment>
<evidence type="ECO:0000313" key="3">
    <source>
        <dbReference type="Proteomes" id="UP000215914"/>
    </source>
</evidence>
<keyword evidence="1" id="KW-0732">Signal</keyword>
<accession>A0A9K3P4A5</accession>
<reference evidence="2" key="1">
    <citation type="journal article" date="2017" name="Nature">
        <title>The sunflower genome provides insights into oil metabolism, flowering and Asterid evolution.</title>
        <authorList>
            <person name="Badouin H."/>
            <person name="Gouzy J."/>
            <person name="Grassa C.J."/>
            <person name="Murat F."/>
            <person name="Staton S.E."/>
            <person name="Cottret L."/>
            <person name="Lelandais-Briere C."/>
            <person name="Owens G.L."/>
            <person name="Carrere S."/>
            <person name="Mayjonade B."/>
            <person name="Legrand L."/>
            <person name="Gill N."/>
            <person name="Kane N.C."/>
            <person name="Bowers J.E."/>
            <person name="Hubner S."/>
            <person name="Bellec A."/>
            <person name="Berard A."/>
            <person name="Berges H."/>
            <person name="Blanchet N."/>
            <person name="Boniface M.C."/>
            <person name="Brunel D."/>
            <person name="Catrice O."/>
            <person name="Chaidir N."/>
            <person name="Claudel C."/>
            <person name="Donnadieu C."/>
            <person name="Faraut T."/>
            <person name="Fievet G."/>
            <person name="Helmstetter N."/>
            <person name="King M."/>
            <person name="Knapp S.J."/>
            <person name="Lai Z."/>
            <person name="Le Paslier M.C."/>
            <person name="Lippi Y."/>
            <person name="Lorenzon L."/>
            <person name="Mandel J.R."/>
            <person name="Marage G."/>
            <person name="Marchand G."/>
            <person name="Marquand E."/>
            <person name="Bret-Mestries E."/>
            <person name="Morien E."/>
            <person name="Nambeesan S."/>
            <person name="Nguyen T."/>
            <person name="Pegot-Espagnet P."/>
            <person name="Pouilly N."/>
            <person name="Raftis F."/>
            <person name="Sallet E."/>
            <person name="Schiex T."/>
            <person name="Thomas J."/>
            <person name="Vandecasteele C."/>
            <person name="Vares D."/>
            <person name="Vear F."/>
            <person name="Vautrin S."/>
            <person name="Crespi M."/>
            <person name="Mangin B."/>
            <person name="Burke J.M."/>
            <person name="Salse J."/>
            <person name="Munos S."/>
            <person name="Vincourt P."/>
            <person name="Rieseberg L.H."/>
            <person name="Langlade N.B."/>
        </authorList>
    </citation>
    <scope>NUCLEOTIDE SEQUENCE</scope>
    <source>
        <tissue evidence="2">Leaves</tissue>
    </source>
</reference>
<name>A0A9K3P4A5_HELAN</name>
<dbReference type="EMBL" id="MNCJ02000316">
    <property type="protein sequence ID" value="KAF5822935.1"/>
    <property type="molecule type" value="Genomic_DNA"/>
</dbReference>
<feature type="chain" id="PRO_5039888287" evidence="1">
    <location>
        <begin position="25"/>
        <end position="55"/>
    </location>
</feature>
<evidence type="ECO:0000256" key="1">
    <source>
        <dbReference type="SAM" id="SignalP"/>
    </source>
</evidence>
<evidence type="ECO:0000313" key="2">
    <source>
        <dbReference type="EMBL" id="KAF5822935.1"/>
    </source>
</evidence>
<dbReference type="Proteomes" id="UP000215914">
    <property type="component" value="Unassembled WGS sequence"/>
</dbReference>
<reference evidence="2" key="2">
    <citation type="submission" date="2020-06" db="EMBL/GenBank/DDBJ databases">
        <title>Helianthus annuus Genome sequencing and assembly Release 2.</title>
        <authorList>
            <person name="Gouzy J."/>
            <person name="Langlade N."/>
            <person name="Munos S."/>
        </authorList>
    </citation>
    <scope>NUCLEOTIDE SEQUENCE</scope>
    <source>
        <tissue evidence="2">Leaves</tissue>
    </source>
</reference>
<feature type="signal peptide" evidence="1">
    <location>
        <begin position="1"/>
        <end position="24"/>
    </location>
</feature>
<protein>
    <submittedName>
        <fullName evidence="2">Uncharacterized protein</fullName>
    </submittedName>
</protein>
<gene>
    <name evidence="2" type="ORF">HanXRQr2_Chr01g0032691</name>
</gene>
<dbReference type="Gramene" id="mRNA:HanXRQr2_Chr01g0032691">
    <property type="protein sequence ID" value="mRNA:HanXRQr2_Chr01g0032691"/>
    <property type="gene ID" value="HanXRQr2_Chr01g0032691"/>
</dbReference>
<keyword evidence="3" id="KW-1185">Reference proteome</keyword>
<sequence length="55" mass="6457">MALPVKYYVLWMFIMLLLTSFVSSSTSCSRLKPFVYDLQLQCPTTVMYTWPIEGR</sequence>
<proteinExistence type="predicted"/>